<dbReference type="InterPro" id="IPR005334">
    <property type="entry name" value="Tctex-1-like"/>
</dbReference>
<dbReference type="InParanoid" id="A0A3P7DL45"/>
<accession>A0A3P7DL45</accession>
<reference evidence="2 3" key="1">
    <citation type="submission" date="2018-11" db="EMBL/GenBank/DDBJ databases">
        <authorList>
            <consortium name="Pathogen Informatics"/>
        </authorList>
    </citation>
    <scope>NUCLEOTIDE SEQUENCE [LARGE SCALE GENOMIC DNA]</scope>
</reference>
<dbReference type="GO" id="GO:0005737">
    <property type="term" value="C:cytoplasm"/>
    <property type="evidence" value="ECO:0007669"/>
    <property type="project" value="TreeGrafter"/>
</dbReference>
<dbReference type="InterPro" id="IPR038586">
    <property type="entry name" value="Tctex-1-like_sf"/>
</dbReference>
<dbReference type="GO" id="GO:0007018">
    <property type="term" value="P:microtubule-based movement"/>
    <property type="evidence" value="ECO:0007669"/>
    <property type="project" value="TreeGrafter"/>
</dbReference>
<dbReference type="CDD" id="cd21459">
    <property type="entry name" value="DLC-like_TCTEX1D2"/>
    <property type="match status" value="1"/>
</dbReference>
<keyword evidence="3" id="KW-1185">Reference proteome</keyword>
<dbReference type="OMA" id="YVIRPNF"/>
<evidence type="ECO:0000256" key="1">
    <source>
        <dbReference type="ARBA" id="ARBA00005361"/>
    </source>
</evidence>
<name>A0A3P7DL45_WUCBA</name>
<dbReference type="PANTHER" id="PTHR21255">
    <property type="entry name" value="T-COMPLEX-ASSOCIATED-TESTIS-EXPRESSED 1/ DYNEIN LIGHT CHAIN"/>
    <property type="match status" value="1"/>
</dbReference>
<dbReference type="GO" id="GO:0005868">
    <property type="term" value="C:cytoplasmic dynein complex"/>
    <property type="evidence" value="ECO:0007669"/>
    <property type="project" value="TreeGrafter"/>
</dbReference>
<comment type="similarity">
    <text evidence="1">Belongs to the dynein light chain Tctex-type family.</text>
</comment>
<dbReference type="EMBL" id="UYWW01001189">
    <property type="protein sequence ID" value="VDM10093.1"/>
    <property type="molecule type" value="Genomic_DNA"/>
</dbReference>
<evidence type="ECO:0000313" key="3">
    <source>
        <dbReference type="Proteomes" id="UP000270924"/>
    </source>
</evidence>
<protein>
    <recommendedName>
        <fullName evidence="4">Tctex1 domain-containing protein 2</fullName>
    </recommendedName>
</protein>
<gene>
    <name evidence="2" type="ORF">WBA_LOCUS3479</name>
</gene>
<dbReference type="Pfam" id="PF03645">
    <property type="entry name" value="Tctex-1"/>
    <property type="match status" value="1"/>
</dbReference>
<dbReference type="GO" id="GO:0045505">
    <property type="term" value="F:dynein intermediate chain binding"/>
    <property type="evidence" value="ECO:0007669"/>
    <property type="project" value="TreeGrafter"/>
</dbReference>
<dbReference type="PANTHER" id="PTHR21255:SF7">
    <property type="entry name" value="DYNEIN LIGHT CHAIN TCTEX-TYPE PROTEIN 2B"/>
    <property type="match status" value="1"/>
</dbReference>
<dbReference type="AlphaFoldDB" id="A0A3P7DL45"/>
<proteinExistence type="inferred from homology"/>
<dbReference type="OrthoDB" id="10260741at2759"/>
<evidence type="ECO:0008006" key="4">
    <source>
        <dbReference type="Google" id="ProtNLM"/>
    </source>
</evidence>
<sequence>MNYNATTPDVSGLAIRPTNQEKFRAPIGRRILEEVLIKSLGGHTFESSSAEQLSNSLSAIIRNRLKELNLPKYKYIIQVILGEERGQRVSLLFRAHAACLWDSDTDSVAHYVYSNVSSFAGVTLSTRYNLFFHKNFRTICFVKHQYSLYSTTNIQFMNTWSRKTPRENRNNLPQYRHFLL</sequence>
<dbReference type="Gene3D" id="3.30.1140.40">
    <property type="entry name" value="Tctex-1"/>
    <property type="match status" value="1"/>
</dbReference>
<dbReference type="FunCoup" id="A0A3P7DL45">
    <property type="interactions" value="180"/>
</dbReference>
<dbReference type="Proteomes" id="UP000270924">
    <property type="component" value="Unassembled WGS sequence"/>
</dbReference>
<organism evidence="2 3">
    <name type="scientific">Wuchereria bancrofti</name>
    <dbReference type="NCBI Taxonomy" id="6293"/>
    <lineage>
        <taxon>Eukaryota</taxon>
        <taxon>Metazoa</taxon>
        <taxon>Ecdysozoa</taxon>
        <taxon>Nematoda</taxon>
        <taxon>Chromadorea</taxon>
        <taxon>Rhabditida</taxon>
        <taxon>Spirurina</taxon>
        <taxon>Spiruromorpha</taxon>
        <taxon>Filarioidea</taxon>
        <taxon>Onchocercidae</taxon>
        <taxon>Wuchereria</taxon>
    </lineage>
</organism>
<evidence type="ECO:0000313" key="2">
    <source>
        <dbReference type="EMBL" id="VDM10093.1"/>
    </source>
</evidence>